<evidence type="ECO:0000256" key="6">
    <source>
        <dbReference type="RuleBase" id="RU361124"/>
    </source>
</evidence>
<feature type="compositionally biased region" description="Polar residues" evidence="7">
    <location>
        <begin position="289"/>
        <end position="313"/>
    </location>
</feature>
<dbReference type="OrthoDB" id="1696735at2759"/>
<accession>A0A9D4ZPK0</accession>
<feature type="compositionally biased region" description="Basic and acidic residues" evidence="7">
    <location>
        <begin position="1577"/>
        <end position="1588"/>
    </location>
</feature>
<evidence type="ECO:0000256" key="4">
    <source>
        <dbReference type="ARBA" id="ARBA00023163"/>
    </source>
</evidence>
<evidence type="ECO:0000256" key="2">
    <source>
        <dbReference type="ARBA" id="ARBA00008035"/>
    </source>
</evidence>
<keyword evidence="3 6" id="KW-0805">Transcription regulation</keyword>
<dbReference type="PANTHER" id="PTHR14898">
    <property type="entry name" value="ENHANCER OF POLYCOMB"/>
    <property type="match status" value="1"/>
</dbReference>
<name>A0A9D4ZPK0_ADICA</name>
<reference evidence="9" key="1">
    <citation type="submission" date="2021-01" db="EMBL/GenBank/DDBJ databases">
        <title>Adiantum capillus-veneris genome.</title>
        <authorList>
            <person name="Fang Y."/>
            <person name="Liao Q."/>
        </authorList>
    </citation>
    <scope>NUCLEOTIDE SEQUENCE</scope>
    <source>
        <strain evidence="9">H3</strain>
        <tissue evidence="9">Leaf</tissue>
    </source>
</reference>
<feature type="region of interest" description="Disordered" evidence="7">
    <location>
        <begin position="126"/>
        <end position="161"/>
    </location>
</feature>
<feature type="compositionally biased region" description="Basic residues" evidence="7">
    <location>
        <begin position="80"/>
        <end position="90"/>
    </location>
</feature>
<dbReference type="Proteomes" id="UP000886520">
    <property type="component" value="Chromosome 4"/>
</dbReference>
<dbReference type="CDD" id="cd20404">
    <property type="entry name" value="Tudor_Agenet_AtEML-like"/>
    <property type="match status" value="1"/>
</dbReference>
<feature type="region of interest" description="Disordered" evidence="7">
    <location>
        <begin position="1548"/>
        <end position="1609"/>
    </location>
</feature>
<dbReference type="Gene3D" id="2.30.30.140">
    <property type="match status" value="1"/>
</dbReference>
<dbReference type="GO" id="GO:0035267">
    <property type="term" value="C:NuA4 histone acetyltransferase complex"/>
    <property type="evidence" value="ECO:0007669"/>
    <property type="project" value="InterPro"/>
</dbReference>
<keyword evidence="10" id="KW-1185">Reference proteome</keyword>
<comment type="caution">
    <text evidence="9">The sequence shown here is derived from an EMBL/GenBank/DDBJ whole genome shotgun (WGS) entry which is preliminary data.</text>
</comment>
<dbReference type="EMBL" id="JABFUD020000004">
    <property type="protein sequence ID" value="KAI5081247.1"/>
    <property type="molecule type" value="Genomic_DNA"/>
</dbReference>
<feature type="compositionally biased region" description="Basic residues" evidence="7">
    <location>
        <begin position="151"/>
        <end position="161"/>
    </location>
</feature>
<comment type="similarity">
    <text evidence="2 6">Belongs to the enhancer of polycomb family.</text>
</comment>
<dbReference type="InterPro" id="IPR019542">
    <property type="entry name" value="Enhancer_polycomb-like_N"/>
</dbReference>
<feature type="region of interest" description="Disordered" evidence="7">
    <location>
        <begin position="53"/>
        <end position="95"/>
    </location>
</feature>
<keyword evidence="4 6" id="KW-0804">Transcription</keyword>
<dbReference type="GO" id="GO:0005634">
    <property type="term" value="C:nucleus"/>
    <property type="evidence" value="ECO:0007669"/>
    <property type="project" value="UniProtKB-SubCell"/>
</dbReference>
<protein>
    <recommendedName>
        <fullName evidence="6">Enhancer of polycomb-like protein</fullName>
    </recommendedName>
</protein>
<evidence type="ECO:0000256" key="7">
    <source>
        <dbReference type="SAM" id="MobiDB-lite"/>
    </source>
</evidence>
<evidence type="ECO:0000256" key="1">
    <source>
        <dbReference type="ARBA" id="ARBA00004123"/>
    </source>
</evidence>
<dbReference type="Pfam" id="PF10513">
    <property type="entry name" value="EPL1"/>
    <property type="match status" value="1"/>
</dbReference>
<dbReference type="InterPro" id="IPR024943">
    <property type="entry name" value="Enhancer_polycomb"/>
</dbReference>
<feature type="compositionally biased region" description="Basic residues" evidence="7">
    <location>
        <begin position="1548"/>
        <end position="1558"/>
    </location>
</feature>
<organism evidence="9 10">
    <name type="scientific">Adiantum capillus-veneris</name>
    <name type="common">Maidenhair fern</name>
    <dbReference type="NCBI Taxonomy" id="13818"/>
    <lineage>
        <taxon>Eukaryota</taxon>
        <taxon>Viridiplantae</taxon>
        <taxon>Streptophyta</taxon>
        <taxon>Embryophyta</taxon>
        <taxon>Tracheophyta</taxon>
        <taxon>Polypodiopsida</taxon>
        <taxon>Polypodiidae</taxon>
        <taxon>Polypodiales</taxon>
        <taxon>Pteridineae</taxon>
        <taxon>Pteridaceae</taxon>
        <taxon>Vittarioideae</taxon>
        <taxon>Adiantum</taxon>
    </lineage>
</organism>
<evidence type="ECO:0000313" key="9">
    <source>
        <dbReference type="EMBL" id="KAI5081247.1"/>
    </source>
</evidence>
<comment type="subcellular location">
    <subcellularLocation>
        <location evidence="1 6">Nucleus</location>
    </subcellularLocation>
</comment>
<dbReference type="GO" id="GO:0006357">
    <property type="term" value="P:regulation of transcription by RNA polymerase II"/>
    <property type="evidence" value="ECO:0007669"/>
    <property type="project" value="InterPro"/>
</dbReference>
<sequence>MPKAFPRKHGPAHVQLLLFFHRCYFLGTYSFLGVPCSYKPLKMAGVGYGVTPMSRLSQHSSRRRPRTGKPLDLSSPNSLSKKKTPKRKTLSSRYSAILPSKRRKLGLNTIRDPVISLGETHHAPEACHAAVSPKSTNASEVPAKEKEARHSGTKGRARKTKAKARARARARARGANARVKASRGLKSEVCPIAKLVDSEDISNEEADSEIDLFHPNATTEVGKQGLETIEAGALDLARTDDLDATHADPRQSSEKHVLVANRGPGRKGSKRFSPLALSGARALRDYNSNDKNIPTSTGPQVQEFSVQDATEGSSLHKQDPSLLEGSFLRPRRKAKKKAKVEEHRLPPWDYVGKRVVVYWPHAKAWYAGKVIMYDDTSKKHKIKYDDSDEECISFRRHKVILEKSLPVQLADGQNKRVISAQRVQFPEEEVVASKQVQVDRVVGDRTDDKCVVEDNALLSAFVPRHRVREGSHETICNGSVMPVGVVKGLDAAATNNTTVLKSSKKSILLTAQDNTGRTPAADKGTGGGKEAFVYVRRTKGRRKADVLTTDLVLDGRIHESNATATALEQHTSRKRKSCQSLLQLTSQTEFPDCNFYNDESSFSDTPAICGTHGNGSNMLDCASRKRPKRSLRKLVSQSSIAVGMEISQDPEALQDQLRKQRNRRTRGKLSRKHKLNNERLTARNRRLPTKRVLCLAEGAEGQAFEVGSSTLCHDAVKVYNLVVSTRDMRKSESASLFLDTIYLMLPTIPSELFTWQLFSILTCLHFCDGGSFDEIFNLNGSLRDWMGIVRILVHVIKAVPLSTYMNGRQWQCIILHEFWKSIQQGEPGKPDMGVSLPSEVETLVSEHLLDASVNCGMTNRGILNLFVCYFIKPYIFAIICEKGMSIQVAVQQFLLHIRSNDRGTTCLRQSVERFLLQPGCADEGFSSYLMLFLRSTNWCTEGGLFLRQMKEWITETRRAGCAKSWNPILAIKKLDHLVWRVIATHVVNGGRAMDELKSKTVRESKWFRMGQEDTESEEFFLKCSRYAAVGSSPFDQECGSSNGPHNGNFLNSALLLAARLQKRLNMTDGKEFGSHPKTVLLPFSKASITDVPAEETKLNGQSGSAVEDASDFTISAGFSNLVSRGDHSAFPSWNSSLVAVNAPSVHVKVEPDMNFSRRNSSITTESNSAGIKEESSVETYVRQEPLNILLLKSDSVGQTHVGYRAKTDEQHFSVQMDRDYYDNEFSKNVKVVTKGRPRHRGERQRPLLKKRPAYFCIADLLFLGNDCVERKPGARVELQFNADSSFLIAVHADGESVEQKVLEGGMLAKNPPELSWNSGNGWTLQFSDREQWELFRCMYNELCSQAMRATCVKEIPVPVVKETETFYGDAQPSSSIRPFFAIKSPGEEIETAFRTGRVLYDLDSEDEAWMAAINKVSGDSGRVIISDDTLEQIIDRLEKETYKRGEETITLNDAVELCQGLALADSLQAVHAYWCSKRLAKGMSLLRYFQPPLWEQYQEELRAWENRMQQYSPDAQNTLIDLYPRPILSAFCLQSRSFDTLDNGKRMLRQRSQRKIRPTSRSSSEDSQRLPVYHCAESNRHLTHDSEYPHSSTPPYQHLDHGHEEEGLPDSAKVARAKAVEARRVAESKAVKLQGRFLEFDLSLQRAWALLIEYTVSGGDASAESEAFEGRMSRLLTSCTRLFNRGNDSSDDEPPSYSGQVCRDVGEEFLEAFSRKCSLNGMVAICKGQDKARDDNLEEASPRLPVFVKGSSYAWNGSSLLEYCG</sequence>
<evidence type="ECO:0000256" key="5">
    <source>
        <dbReference type="ARBA" id="ARBA00023242"/>
    </source>
</evidence>
<proteinExistence type="inferred from homology"/>
<evidence type="ECO:0000256" key="3">
    <source>
        <dbReference type="ARBA" id="ARBA00023015"/>
    </source>
</evidence>
<feature type="domain" description="Enhancer of polycomb-like N-terminal" evidence="8">
    <location>
        <begin position="1348"/>
        <end position="1440"/>
    </location>
</feature>
<evidence type="ECO:0000259" key="8">
    <source>
        <dbReference type="Pfam" id="PF10513"/>
    </source>
</evidence>
<keyword evidence="5 6" id="KW-0539">Nucleus</keyword>
<gene>
    <name evidence="9" type="ORF">GOP47_0004430</name>
</gene>
<evidence type="ECO:0000313" key="10">
    <source>
        <dbReference type="Proteomes" id="UP000886520"/>
    </source>
</evidence>
<feature type="region of interest" description="Disordered" evidence="7">
    <location>
        <begin position="286"/>
        <end position="320"/>
    </location>
</feature>